<feature type="compositionally biased region" description="Acidic residues" evidence="1">
    <location>
        <begin position="837"/>
        <end position="848"/>
    </location>
</feature>
<feature type="region of interest" description="Disordered" evidence="1">
    <location>
        <begin position="834"/>
        <end position="856"/>
    </location>
</feature>
<dbReference type="AlphaFoldDB" id="A0A8H7DDY6"/>
<dbReference type="OrthoDB" id="3004525at2759"/>
<organism evidence="3 4">
    <name type="scientific">Mycena sanguinolenta</name>
    <dbReference type="NCBI Taxonomy" id="230812"/>
    <lineage>
        <taxon>Eukaryota</taxon>
        <taxon>Fungi</taxon>
        <taxon>Dikarya</taxon>
        <taxon>Basidiomycota</taxon>
        <taxon>Agaricomycotina</taxon>
        <taxon>Agaricomycetes</taxon>
        <taxon>Agaricomycetidae</taxon>
        <taxon>Agaricales</taxon>
        <taxon>Marasmiineae</taxon>
        <taxon>Mycenaceae</taxon>
        <taxon>Mycena</taxon>
    </lineage>
</organism>
<feature type="compositionally biased region" description="Basic residues" evidence="1">
    <location>
        <begin position="1"/>
        <end position="11"/>
    </location>
</feature>
<accession>A0A8H7DDY6</accession>
<evidence type="ECO:0000259" key="2">
    <source>
        <dbReference type="Pfam" id="PF18803"/>
    </source>
</evidence>
<dbReference type="Proteomes" id="UP000623467">
    <property type="component" value="Unassembled WGS sequence"/>
</dbReference>
<comment type="caution">
    <text evidence="3">The sequence shown here is derived from an EMBL/GenBank/DDBJ whole genome shotgun (WGS) entry which is preliminary data.</text>
</comment>
<proteinExistence type="predicted"/>
<dbReference type="InterPro" id="IPR041457">
    <property type="entry name" value="CxC2_KDZ-assoc"/>
</dbReference>
<evidence type="ECO:0000256" key="1">
    <source>
        <dbReference type="SAM" id="MobiDB-lite"/>
    </source>
</evidence>
<gene>
    <name evidence="3" type="ORF">MSAN_00867900</name>
</gene>
<feature type="domain" description="CxC2-like cysteine cluster KDZ transposase-associated" evidence="2">
    <location>
        <begin position="269"/>
        <end position="357"/>
    </location>
</feature>
<feature type="region of interest" description="Disordered" evidence="1">
    <location>
        <begin position="1"/>
        <end position="28"/>
    </location>
</feature>
<dbReference type="Pfam" id="PF18803">
    <property type="entry name" value="CxC2"/>
    <property type="match status" value="1"/>
</dbReference>
<evidence type="ECO:0000313" key="4">
    <source>
        <dbReference type="Proteomes" id="UP000623467"/>
    </source>
</evidence>
<name>A0A8H7DDY6_9AGAR</name>
<sequence length="941" mass="105495">MATTGRKRKTTSSHITVASDSDSETNNAPLRICKETHLHRAFRTGTDGFTHVHTTRLEVPASPTKRWAPERDLLAADETISTTVDNFEPVDSPFLFAGEDSFVFDEGHPLEPLPWKQRDSDFPMCQWWQRRQCFLDELIRLEGRGPYCHQTKCAGDCSADLASVIHRCKDCFTDALFCQPCLVECHRDNPLHRVEIWTDGCFERTTLKSLGLRIQLGHGRNGMCTAIMARRAEAAQAGVYKPAVTMEKDDDGQLLDDEDGHEDDGAIGWKQNRRRDDFCIVASNGIHEVGLDFCACELAEPHDIQLLRARLYPVTTTNPATAATFDVLRQFHMLSLEAKCSAHHFYNQLARTTNNNGVFQPRMTRQWCHLQMFKRTGRGHATDGIAGTKAGECVLLCPACPQPGKNLPLDGSWRSAPKDKSFLYALFLALDANFRMKRKDVSSEAGDPLLGRRYRVLCEEQEVGVPVHGVELPDPSHAEKYASTAVAGDEADDVRGDLHAHEMIDMGLQLEEQQRALAADTGALKTHATDRQKTAILERSNKLGRKITEWLKIRESFTPLVATLRVQDDHARAQASRLQPAPPLPVHVVKLWLPSKLATTPNVTVKGSHARLEFELRQGQAHMALEEFRRLLLVRTAKYIDKDQSARGVVANTRAKTTIANIDERIRRTATQYHVAHQAVANLAPLLGETAWKDVLQILTADDGDPDAGGGGGGAAEEESRRTTGFLDLVVAVVNEGIEWAKTRARAYRWTEEVDLVEEEMHRVLEFLRWKARWWIDLIDHRRSFGNDFVLQEGFVAYARRQSKLQLGLRERFLRNWKGVPRYIQMGQDSLGNIPAEEGDEGVEGDEGEGGRRRGRGARGYTRYADHRLLRGRILGLSAFSVRWAPSPPRLVAVRLNVHIARCPASPCRFILSAQNNPWHVGCARARSDAPDVLPPITPTT</sequence>
<protein>
    <recommendedName>
        <fullName evidence="2">CxC2-like cysteine cluster KDZ transposase-associated domain-containing protein</fullName>
    </recommendedName>
</protein>
<evidence type="ECO:0000313" key="3">
    <source>
        <dbReference type="EMBL" id="KAF7368021.1"/>
    </source>
</evidence>
<dbReference type="EMBL" id="JACAZH010000005">
    <property type="protein sequence ID" value="KAF7368021.1"/>
    <property type="molecule type" value="Genomic_DNA"/>
</dbReference>
<feature type="compositionally biased region" description="Polar residues" evidence="1">
    <location>
        <begin position="12"/>
        <end position="28"/>
    </location>
</feature>
<reference evidence="3" key="1">
    <citation type="submission" date="2020-05" db="EMBL/GenBank/DDBJ databases">
        <title>Mycena genomes resolve the evolution of fungal bioluminescence.</title>
        <authorList>
            <person name="Tsai I.J."/>
        </authorList>
    </citation>
    <scope>NUCLEOTIDE SEQUENCE</scope>
    <source>
        <strain evidence="3">160909Yilan</strain>
    </source>
</reference>
<keyword evidence="4" id="KW-1185">Reference proteome</keyword>